<proteinExistence type="predicted"/>
<keyword evidence="2" id="KW-0175">Coiled coil</keyword>
<evidence type="ECO:0000313" key="4">
    <source>
        <dbReference type="EMBL" id="CAD8454520.1"/>
    </source>
</evidence>
<protein>
    <recommendedName>
        <fullName evidence="3">Pheophorbide a oxygenase domain-containing protein</fullName>
    </recommendedName>
</protein>
<dbReference type="EMBL" id="HBEM01019698">
    <property type="protein sequence ID" value="CAD8454520.1"/>
    <property type="molecule type" value="Transcribed_RNA"/>
</dbReference>
<name>A0A7S0DGW1_9EUKA</name>
<dbReference type="GO" id="GO:0005737">
    <property type="term" value="C:cytoplasm"/>
    <property type="evidence" value="ECO:0007669"/>
    <property type="project" value="TreeGrafter"/>
</dbReference>
<dbReference type="PANTHER" id="PTHR21266">
    <property type="entry name" value="IRON-SULFUR DOMAIN CONTAINING PROTEIN"/>
    <property type="match status" value="1"/>
</dbReference>
<dbReference type="SUPFAM" id="SSF55961">
    <property type="entry name" value="Bet v1-like"/>
    <property type="match status" value="1"/>
</dbReference>
<dbReference type="Pfam" id="PF08417">
    <property type="entry name" value="PaO"/>
    <property type="match status" value="1"/>
</dbReference>
<dbReference type="InterPro" id="IPR050584">
    <property type="entry name" value="Cholesterol_7-desaturase"/>
</dbReference>
<feature type="domain" description="Pheophorbide a oxygenase" evidence="3">
    <location>
        <begin position="261"/>
        <end position="361"/>
    </location>
</feature>
<organism evidence="4">
    <name type="scientific">Amorphochlora amoebiformis</name>
    <dbReference type="NCBI Taxonomy" id="1561963"/>
    <lineage>
        <taxon>Eukaryota</taxon>
        <taxon>Sar</taxon>
        <taxon>Rhizaria</taxon>
        <taxon>Cercozoa</taxon>
        <taxon>Chlorarachniophyceae</taxon>
        <taxon>Amorphochlora</taxon>
    </lineage>
</organism>
<dbReference type="InterPro" id="IPR013626">
    <property type="entry name" value="PaO"/>
</dbReference>
<accession>A0A7S0DGW1</accession>
<evidence type="ECO:0000256" key="1">
    <source>
        <dbReference type="ARBA" id="ARBA00022946"/>
    </source>
</evidence>
<keyword evidence="1" id="KW-0809">Transit peptide</keyword>
<dbReference type="Gene3D" id="3.90.380.10">
    <property type="entry name" value="Naphthalene 1,2-dioxygenase Alpha Subunit, Chain A, domain 1"/>
    <property type="match status" value="1"/>
</dbReference>
<evidence type="ECO:0000256" key="2">
    <source>
        <dbReference type="SAM" id="Coils"/>
    </source>
</evidence>
<reference evidence="4" key="1">
    <citation type="submission" date="2021-01" db="EMBL/GenBank/DDBJ databases">
        <authorList>
            <person name="Corre E."/>
            <person name="Pelletier E."/>
            <person name="Niang G."/>
            <person name="Scheremetjew M."/>
            <person name="Finn R."/>
            <person name="Kale V."/>
            <person name="Holt S."/>
            <person name="Cochrane G."/>
            <person name="Meng A."/>
            <person name="Brown T."/>
            <person name="Cohen L."/>
        </authorList>
    </citation>
    <scope>NUCLEOTIDE SEQUENCE</scope>
    <source>
        <strain evidence="4">CCMP2058</strain>
    </source>
</reference>
<dbReference type="PANTHER" id="PTHR21266:SF19">
    <property type="entry name" value="CHLOROPHYLLIDE A OXYGENASE, CHLOROPLASTIC"/>
    <property type="match status" value="1"/>
</dbReference>
<evidence type="ECO:0000259" key="3">
    <source>
        <dbReference type="Pfam" id="PF08417"/>
    </source>
</evidence>
<gene>
    <name evidence="4" type="ORF">LAMO00422_LOCUS13463</name>
</gene>
<sequence>MCGERTLGRGNALPGSQKFFHIANNAKTRPSLSIRPRSEIVNTQSVGPKLPGDIIGILADRERENMIQGLREKLACAQNTLQGVQEKIRKISSNKSKRNTFANKHLHSSMALEAGLREHWYPVEFEQKLPLNAKREFEIFDSKYTLTRVNEETVTCTSTSGDELQIVLKDGLVWAYPGSDKPPAVPDYTKPPSGYEIHAELEMEVPVEHGLLMENLLDLAHAPFTHTSTFAKGWSVPDSVKFHAANMLSGSWDPYPIDMAFDIPCMVNSKIGLVQVGKAAINLRADQCDNHLHQLHVCIPSGEGKTRLLYRMSLDMDGLSWTKQMPGVNLLWKAIAEQVLSEDTALVLGQQDRLKRGANTWENPVSYDKLGVRYRRWRNSLDSGDEVEKVEALRAVKKRMTAGELFHIEE</sequence>
<feature type="coiled-coil region" evidence="2">
    <location>
        <begin position="67"/>
        <end position="94"/>
    </location>
</feature>
<dbReference type="AlphaFoldDB" id="A0A7S0DGW1"/>
<dbReference type="GO" id="GO:0010277">
    <property type="term" value="F:chlorophyllide a oxygenase activity"/>
    <property type="evidence" value="ECO:0007669"/>
    <property type="project" value="InterPro"/>
</dbReference>